<dbReference type="OrthoDB" id="4628962at2"/>
<dbReference type="KEGG" id="mcb:Mycch_6071"/>
<proteinExistence type="predicted"/>
<evidence type="ECO:0000313" key="1">
    <source>
        <dbReference type="EMBL" id="AFM20671.1"/>
    </source>
</evidence>
<gene>
    <name evidence="1" type="ordered locus">Mycch_6071</name>
</gene>
<dbReference type="Proteomes" id="UP000006057">
    <property type="component" value="Plasmid pMYCCH.02"/>
</dbReference>
<dbReference type="AlphaFoldDB" id="I4BTR4"/>
<keyword evidence="2" id="KW-1185">Reference proteome</keyword>
<geneLocation type="plasmid" evidence="1 2">
    <name>pMYCCH.02</name>
</geneLocation>
<dbReference type="RefSeq" id="WP_014805911.1">
    <property type="nucleotide sequence ID" value="NC_018023.1"/>
</dbReference>
<protein>
    <recommendedName>
        <fullName evidence="3">Ferric uptake regulator family protein</fullName>
    </recommendedName>
</protein>
<organism evidence="1 2">
    <name type="scientific">Mycolicibacterium chubuense (strain NBB4)</name>
    <name type="common">Mycobacterium chubuense</name>
    <dbReference type="NCBI Taxonomy" id="710421"/>
    <lineage>
        <taxon>Bacteria</taxon>
        <taxon>Bacillati</taxon>
        <taxon>Actinomycetota</taxon>
        <taxon>Actinomycetes</taxon>
        <taxon>Mycobacteriales</taxon>
        <taxon>Mycobacteriaceae</taxon>
        <taxon>Mycolicibacterium</taxon>
    </lineage>
</organism>
<keyword evidence="1" id="KW-0614">Plasmid</keyword>
<reference evidence="1 2" key="1">
    <citation type="submission" date="2012-06" db="EMBL/GenBank/DDBJ databases">
        <title>Complete sequence of plasmid 2 of Mycobacterium chubuense NBB4.</title>
        <authorList>
            <consortium name="US DOE Joint Genome Institute"/>
            <person name="Lucas S."/>
            <person name="Han J."/>
            <person name="Lapidus A."/>
            <person name="Cheng J.-F."/>
            <person name="Goodwin L."/>
            <person name="Pitluck S."/>
            <person name="Peters L."/>
            <person name="Mikhailova N."/>
            <person name="Teshima H."/>
            <person name="Detter J.C."/>
            <person name="Han C."/>
            <person name="Tapia R."/>
            <person name="Land M."/>
            <person name="Hauser L."/>
            <person name="Kyrpides N."/>
            <person name="Ivanova N."/>
            <person name="Pagani I."/>
            <person name="Mattes T."/>
            <person name="Holmes A."/>
            <person name="Rutledge P."/>
            <person name="Paulsen I."/>
            <person name="Coleman N."/>
            <person name="Woyke T."/>
        </authorList>
    </citation>
    <scope>NUCLEOTIDE SEQUENCE [LARGE SCALE GENOMIC DNA]</scope>
    <source>
        <strain evidence="1 2">NBB4</strain>
        <plasmid evidence="1 2">pMYCCH.02</plasmid>
    </source>
</reference>
<dbReference type="InterPro" id="IPR036390">
    <property type="entry name" value="WH_DNA-bd_sf"/>
</dbReference>
<sequence>MPATPLTAEVLCALERIGCPVSTPDLMRWLNRDRSTPLVIDQVYRALDALRARGEVQRLKATNNKRIRYWTIAGASAACRCGATQQGAS</sequence>
<accession>I4BTR4</accession>
<evidence type="ECO:0008006" key="3">
    <source>
        <dbReference type="Google" id="ProtNLM"/>
    </source>
</evidence>
<evidence type="ECO:0000313" key="2">
    <source>
        <dbReference type="Proteomes" id="UP000006057"/>
    </source>
</evidence>
<dbReference type="PATRIC" id="fig|710421.3.peg.6042"/>
<dbReference type="EMBL" id="CP003055">
    <property type="protein sequence ID" value="AFM20671.1"/>
    <property type="molecule type" value="Genomic_DNA"/>
</dbReference>
<dbReference type="SUPFAM" id="SSF46785">
    <property type="entry name" value="Winged helix' DNA-binding domain"/>
    <property type="match status" value="1"/>
</dbReference>
<dbReference type="HOGENOM" id="CLU_2451399_0_0_11"/>
<name>I4BTR4_MYCCN</name>